<dbReference type="HAMAP" id="MF_00105">
    <property type="entry name" value="GreA_GreB"/>
    <property type="match status" value="1"/>
</dbReference>
<feature type="domain" description="Transcription elongation factor GreA/GreB C-terminal" evidence="10">
    <location>
        <begin position="83"/>
        <end position="156"/>
    </location>
</feature>
<dbReference type="PANTHER" id="PTHR30437:SF4">
    <property type="entry name" value="TRANSCRIPTION ELONGATION FACTOR GREA"/>
    <property type="match status" value="1"/>
</dbReference>
<evidence type="ECO:0000256" key="3">
    <source>
        <dbReference type="ARBA" id="ARBA00023015"/>
    </source>
</evidence>
<proteinExistence type="inferred from homology"/>
<dbReference type="InterPro" id="IPR036953">
    <property type="entry name" value="GreA/GreB_C_sf"/>
</dbReference>
<dbReference type="RefSeq" id="WP_066787872.1">
    <property type="nucleotide sequence ID" value="NZ_LWQS01000057.1"/>
</dbReference>
<dbReference type="NCBIfam" id="NF001263">
    <property type="entry name" value="PRK00226.1-4"/>
    <property type="match status" value="1"/>
</dbReference>
<evidence type="ECO:0000256" key="8">
    <source>
        <dbReference type="HAMAP-Rule" id="MF_00105"/>
    </source>
</evidence>
<dbReference type="EMBL" id="LWQS01000057">
    <property type="protein sequence ID" value="OAN45241.1"/>
    <property type="molecule type" value="Genomic_DNA"/>
</dbReference>
<dbReference type="OrthoDB" id="9808774at2"/>
<evidence type="ECO:0000256" key="2">
    <source>
        <dbReference type="ARBA" id="ARBA00013729"/>
    </source>
</evidence>
<keyword evidence="5 8" id="KW-0804">Transcription</keyword>
<comment type="similarity">
    <text evidence="1 8 9">Belongs to the GreA/GreB family.</text>
</comment>
<keyword evidence="13" id="KW-1185">Reference proteome</keyword>
<dbReference type="PANTHER" id="PTHR30437">
    <property type="entry name" value="TRANSCRIPTION ELONGATION FACTOR GREA"/>
    <property type="match status" value="1"/>
</dbReference>
<evidence type="ECO:0000313" key="13">
    <source>
        <dbReference type="Proteomes" id="UP000078287"/>
    </source>
</evidence>
<dbReference type="GO" id="GO:0003677">
    <property type="term" value="F:DNA binding"/>
    <property type="evidence" value="ECO:0007669"/>
    <property type="project" value="UniProtKB-UniRule"/>
</dbReference>
<evidence type="ECO:0000256" key="7">
    <source>
        <dbReference type="ARBA" id="ARBA00030776"/>
    </source>
</evidence>
<dbReference type="Pfam" id="PF03449">
    <property type="entry name" value="GreA_GreB_N"/>
    <property type="match status" value="1"/>
</dbReference>
<comment type="caution">
    <text evidence="12">The sequence shown here is derived from an EMBL/GenBank/DDBJ whole genome shotgun (WGS) entry which is preliminary data.</text>
</comment>
<dbReference type="InterPro" id="IPR001437">
    <property type="entry name" value="Tscrpt_elong_fac_GreA/B_C"/>
</dbReference>
<dbReference type="STRING" id="1707952.A6A03_15155"/>
<dbReference type="AlphaFoldDB" id="A0A178M8X9"/>
<dbReference type="SUPFAM" id="SSF54534">
    <property type="entry name" value="FKBP-like"/>
    <property type="match status" value="1"/>
</dbReference>
<keyword evidence="12" id="KW-0648">Protein biosynthesis</keyword>
<dbReference type="PIRSF" id="PIRSF006092">
    <property type="entry name" value="GreA_GreB"/>
    <property type="match status" value="1"/>
</dbReference>
<dbReference type="GO" id="GO:0032784">
    <property type="term" value="P:regulation of DNA-templated transcription elongation"/>
    <property type="evidence" value="ECO:0007669"/>
    <property type="project" value="UniProtKB-UniRule"/>
</dbReference>
<sequence length="157" mass="17377">MTDKPTYLTREGRARLEAELEYLMTVERKQIAERIAAAKELGDISESGEYEDAKKAQALLEGRIRELKHLLSRAELIDEDQASNGEVRVGSSVTVRFEDDGSEETWTIVGSAEANPRQGRISNESPLGAALLGKRARNKVTVHTPSGVMKLTILKVR</sequence>
<keyword evidence="12" id="KW-0251">Elongation factor</keyword>
<evidence type="ECO:0000256" key="9">
    <source>
        <dbReference type="RuleBase" id="RU000556"/>
    </source>
</evidence>
<dbReference type="InterPro" id="IPR028624">
    <property type="entry name" value="Tscrpt_elong_fac_GreA/B"/>
</dbReference>
<evidence type="ECO:0000259" key="11">
    <source>
        <dbReference type="Pfam" id="PF03449"/>
    </source>
</evidence>
<dbReference type="InterPro" id="IPR023459">
    <property type="entry name" value="Tscrpt_elong_fac_GreA/B_fam"/>
</dbReference>
<dbReference type="InterPro" id="IPR022691">
    <property type="entry name" value="Tscrpt_elong_fac_GreA/B_N"/>
</dbReference>
<dbReference type="GO" id="GO:0070063">
    <property type="term" value="F:RNA polymerase binding"/>
    <property type="evidence" value="ECO:0007669"/>
    <property type="project" value="InterPro"/>
</dbReference>
<evidence type="ECO:0000256" key="4">
    <source>
        <dbReference type="ARBA" id="ARBA00023125"/>
    </source>
</evidence>
<accession>A0A178M8X9</accession>
<name>A0A178M8X9_9CHLR</name>
<organism evidence="12 13">
    <name type="scientific">Chloroflexus islandicus</name>
    <dbReference type="NCBI Taxonomy" id="1707952"/>
    <lineage>
        <taxon>Bacteria</taxon>
        <taxon>Bacillati</taxon>
        <taxon>Chloroflexota</taxon>
        <taxon>Chloroflexia</taxon>
        <taxon>Chloroflexales</taxon>
        <taxon>Chloroflexineae</taxon>
        <taxon>Chloroflexaceae</taxon>
        <taxon>Chloroflexus</taxon>
    </lineage>
</organism>
<feature type="domain" description="Transcription elongation factor GreA/GreB N-terminal" evidence="11">
    <location>
        <begin position="7"/>
        <end position="75"/>
    </location>
</feature>
<evidence type="ECO:0000259" key="10">
    <source>
        <dbReference type="Pfam" id="PF01272"/>
    </source>
</evidence>
<evidence type="ECO:0000256" key="1">
    <source>
        <dbReference type="ARBA" id="ARBA00008213"/>
    </source>
</evidence>
<dbReference type="NCBIfam" id="TIGR01462">
    <property type="entry name" value="greA"/>
    <property type="match status" value="1"/>
</dbReference>
<gene>
    <name evidence="8" type="primary">greA</name>
    <name evidence="12" type="ORF">A6A03_15155</name>
</gene>
<evidence type="ECO:0000256" key="5">
    <source>
        <dbReference type="ARBA" id="ARBA00023163"/>
    </source>
</evidence>
<dbReference type="FunFam" id="1.10.287.180:FF:000001">
    <property type="entry name" value="Transcription elongation factor GreA"/>
    <property type="match status" value="1"/>
</dbReference>
<dbReference type="GO" id="GO:0003746">
    <property type="term" value="F:translation elongation factor activity"/>
    <property type="evidence" value="ECO:0007669"/>
    <property type="project" value="UniProtKB-KW"/>
</dbReference>
<protein>
    <recommendedName>
        <fullName evidence="2 8">Transcription elongation factor GreA</fullName>
    </recommendedName>
    <alternativeName>
        <fullName evidence="7 8">Transcript cleavage factor GreA</fullName>
    </alternativeName>
</protein>
<keyword evidence="3 8" id="KW-0805">Transcription regulation</keyword>
<dbReference type="Gene3D" id="3.10.50.30">
    <property type="entry name" value="Transcription elongation factor, GreA/GreB, C-terminal domain"/>
    <property type="match status" value="1"/>
</dbReference>
<dbReference type="Proteomes" id="UP000078287">
    <property type="component" value="Unassembled WGS sequence"/>
</dbReference>
<evidence type="ECO:0000256" key="6">
    <source>
        <dbReference type="ARBA" id="ARBA00024916"/>
    </source>
</evidence>
<dbReference type="GO" id="GO:0006354">
    <property type="term" value="P:DNA-templated transcription elongation"/>
    <property type="evidence" value="ECO:0007669"/>
    <property type="project" value="TreeGrafter"/>
</dbReference>
<dbReference type="InterPro" id="IPR006359">
    <property type="entry name" value="Tscrpt_elong_fac_GreA"/>
</dbReference>
<keyword evidence="4 8" id="KW-0238">DNA-binding</keyword>
<reference evidence="12 13" key="1">
    <citation type="submission" date="2016-04" db="EMBL/GenBank/DDBJ databases">
        <title>Chloroflexus islandicus sp. nov., a thermophilic filamentous anoxygenic phototrophic bacterium from geyser Strokkur (Iceland).</title>
        <authorList>
            <person name="Gaisin V.A."/>
            <person name="Kalashnikov A.M."/>
            <person name="Sukhacheva M.V."/>
            <person name="Grouzdev D.S."/>
            <person name="Ivanov T.M."/>
            <person name="Kuznetsov B."/>
            <person name="Gorlenko V.M."/>
        </authorList>
    </citation>
    <scope>NUCLEOTIDE SEQUENCE [LARGE SCALE GENOMIC DNA]</scope>
    <source>
        <strain evidence="13">isl-2</strain>
    </source>
</reference>
<comment type="function">
    <text evidence="6 8 9">Necessary for efficient RNA polymerase transcription elongation past template-encoded arresting sites. The arresting sites in DNA have the property of trapping a certain fraction of elongating RNA polymerases that pass through, resulting in locked ternary complexes. Cleavage of the nascent transcript by cleavage factors such as GreA or GreB allows the resumption of elongation from the new 3'terminus. GreA releases sequences of 2 to 3 nucleotides.</text>
</comment>
<dbReference type="Pfam" id="PF01272">
    <property type="entry name" value="GreA_GreB"/>
    <property type="match status" value="1"/>
</dbReference>
<dbReference type="SUPFAM" id="SSF46557">
    <property type="entry name" value="GreA transcript cleavage protein, N-terminal domain"/>
    <property type="match status" value="1"/>
</dbReference>
<dbReference type="FunFam" id="3.10.50.30:FF:000001">
    <property type="entry name" value="Transcription elongation factor GreA"/>
    <property type="match status" value="1"/>
</dbReference>
<dbReference type="InterPro" id="IPR036805">
    <property type="entry name" value="Tscrpt_elong_fac_GreA/B_N_sf"/>
</dbReference>
<dbReference type="Gene3D" id="1.10.287.180">
    <property type="entry name" value="Transcription elongation factor, GreA/GreB, N-terminal domain"/>
    <property type="match status" value="1"/>
</dbReference>
<evidence type="ECO:0000313" key="12">
    <source>
        <dbReference type="EMBL" id="OAN45241.1"/>
    </source>
</evidence>